<sequence>MMLKLVKELFSLLTPSQRKKFYLLQILVVAMAIMEVVGIASIGPFMALVGDISLIEKNSILSSLYSYMGSENPYDFLFLLGVGVLIALGLASAVSMVTTWLISIFAFKVGTEISDRLYRHYLRQNWLFHSSGSSAQFIKQVSTESIRITSQVILPLIQMNARIVLAITIVVAIFAYNPIVALSGFFIFVIAYVALYRTIKARLKKNGEDISATSVHRFRLMNEGFGGIRDVLLLNRSKNFIDHFEESGVKFAEANGQNNALSLVPRYLMEFIAFGAMIGLILALIKTHDGNLSAILPLLAVYALAGLKLLPAVQQIYASIALIKGNIAAFEEIRPELIASQLSERENIQQDAGCSIKRIEPGSIIALSNIDFSYPNKETKALSNLNMVFPVNQTIGIVGSSGSGKSTAIDILLGLIEADSGKLVVDGEAIESTEVRAWQNVIGYVPQTIFLSEGTIAENVAFGLLETEIDYRRVSQALKLARLEELASQLPQGVHTKVGERGVQLSGGQRQRVGIARALYQDSSVLVFDEATSALDGITERLIMEAINDFSGSKTIIMIAHRLKTVENCDMIYFLEQGTVTDSGTYQELISRNELFREMAKHA</sequence>
<evidence type="ECO:0000256" key="6">
    <source>
        <dbReference type="ARBA" id="ARBA00023136"/>
    </source>
</evidence>
<keyword evidence="2 7" id="KW-0812">Transmembrane</keyword>
<dbReference type="InterPro" id="IPR003593">
    <property type="entry name" value="AAA+_ATPase"/>
</dbReference>
<evidence type="ECO:0000256" key="2">
    <source>
        <dbReference type="ARBA" id="ARBA00022692"/>
    </source>
</evidence>
<gene>
    <name evidence="10" type="ORF">LRP50_04500</name>
</gene>
<dbReference type="InterPro" id="IPR027417">
    <property type="entry name" value="P-loop_NTPase"/>
</dbReference>
<evidence type="ECO:0000259" key="8">
    <source>
        <dbReference type="PROSITE" id="PS50893"/>
    </source>
</evidence>
<evidence type="ECO:0000313" key="10">
    <source>
        <dbReference type="EMBL" id="MDD1792385.1"/>
    </source>
</evidence>
<feature type="transmembrane region" description="Helical" evidence="7">
    <location>
        <begin position="179"/>
        <end position="196"/>
    </location>
</feature>
<dbReference type="InterPro" id="IPR011527">
    <property type="entry name" value="ABC1_TM_dom"/>
</dbReference>
<feature type="domain" description="ABC transporter" evidence="8">
    <location>
        <begin position="365"/>
        <end position="602"/>
    </location>
</feature>
<dbReference type="Proteomes" id="UP001149400">
    <property type="component" value="Unassembled WGS sequence"/>
</dbReference>
<feature type="transmembrane region" description="Helical" evidence="7">
    <location>
        <begin position="21"/>
        <end position="49"/>
    </location>
</feature>
<dbReference type="Pfam" id="PF00664">
    <property type="entry name" value="ABC_membrane"/>
    <property type="match status" value="1"/>
</dbReference>
<dbReference type="PANTHER" id="PTHR24221">
    <property type="entry name" value="ATP-BINDING CASSETTE SUB-FAMILY B"/>
    <property type="match status" value="1"/>
</dbReference>
<comment type="caution">
    <text evidence="10">The sequence shown here is derived from an EMBL/GenBank/DDBJ whole genome shotgun (WGS) entry which is preliminary data.</text>
</comment>
<dbReference type="EMBL" id="JAJUBC010000004">
    <property type="protein sequence ID" value="MDD1792385.1"/>
    <property type="molecule type" value="Genomic_DNA"/>
</dbReference>
<keyword evidence="3" id="KW-0547">Nucleotide-binding</keyword>
<dbReference type="Gene3D" id="1.20.1560.10">
    <property type="entry name" value="ABC transporter type 1, transmembrane domain"/>
    <property type="match status" value="1"/>
</dbReference>
<dbReference type="InterPro" id="IPR039421">
    <property type="entry name" value="Type_1_exporter"/>
</dbReference>
<organism evidence="10 11">
    <name type="scientific">Enterovibrio gelatinilyticus</name>
    <dbReference type="NCBI Taxonomy" id="2899819"/>
    <lineage>
        <taxon>Bacteria</taxon>
        <taxon>Pseudomonadati</taxon>
        <taxon>Pseudomonadota</taxon>
        <taxon>Gammaproteobacteria</taxon>
        <taxon>Vibrionales</taxon>
        <taxon>Vibrionaceae</taxon>
        <taxon>Enterovibrio</taxon>
    </lineage>
</organism>
<dbReference type="SUPFAM" id="SSF90123">
    <property type="entry name" value="ABC transporter transmembrane region"/>
    <property type="match status" value="1"/>
</dbReference>
<feature type="transmembrane region" description="Helical" evidence="7">
    <location>
        <begin position="267"/>
        <end position="285"/>
    </location>
</feature>
<keyword evidence="5 7" id="KW-1133">Transmembrane helix</keyword>
<evidence type="ECO:0000259" key="9">
    <source>
        <dbReference type="PROSITE" id="PS50929"/>
    </source>
</evidence>
<evidence type="ECO:0000256" key="1">
    <source>
        <dbReference type="ARBA" id="ARBA00004651"/>
    </source>
</evidence>
<evidence type="ECO:0000256" key="7">
    <source>
        <dbReference type="SAM" id="Phobius"/>
    </source>
</evidence>
<evidence type="ECO:0000256" key="3">
    <source>
        <dbReference type="ARBA" id="ARBA00022741"/>
    </source>
</evidence>
<dbReference type="PROSITE" id="PS00211">
    <property type="entry name" value="ABC_TRANSPORTER_1"/>
    <property type="match status" value="1"/>
</dbReference>
<evidence type="ECO:0000256" key="4">
    <source>
        <dbReference type="ARBA" id="ARBA00022840"/>
    </source>
</evidence>
<keyword evidence="4 10" id="KW-0067">ATP-binding</keyword>
<comment type="subcellular location">
    <subcellularLocation>
        <location evidence="1">Cell membrane</location>
        <topology evidence="1">Multi-pass membrane protein</topology>
    </subcellularLocation>
</comment>
<proteinExistence type="predicted"/>
<dbReference type="SMART" id="SM00382">
    <property type="entry name" value="AAA"/>
    <property type="match status" value="1"/>
</dbReference>
<keyword evidence="6 7" id="KW-0472">Membrane</keyword>
<dbReference type="RefSeq" id="WP_274163302.1">
    <property type="nucleotide sequence ID" value="NZ_JAJUBC010000004.1"/>
</dbReference>
<dbReference type="GO" id="GO:0005524">
    <property type="term" value="F:ATP binding"/>
    <property type="evidence" value="ECO:0007669"/>
    <property type="project" value="UniProtKB-KW"/>
</dbReference>
<evidence type="ECO:0000256" key="5">
    <source>
        <dbReference type="ARBA" id="ARBA00022989"/>
    </source>
</evidence>
<dbReference type="PROSITE" id="PS50893">
    <property type="entry name" value="ABC_TRANSPORTER_2"/>
    <property type="match status" value="1"/>
</dbReference>
<dbReference type="Gene3D" id="3.40.50.300">
    <property type="entry name" value="P-loop containing nucleotide triphosphate hydrolases"/>
    <property type="match status" value="1"/>
</dbReference>
<dbReference type="InterPro" id="IPR017871">
    <property type="entry name" value="ABC_transporter-like_CS"/>
</dbReference>
<dbReference type="Pfam" id="PF00005">
    <property type="entry name" value="ABC_tran"/>
    <property type="match status" value="1"/>
</dbReference>
<reference evidence="10" key="1">
    <citation type="submission" date="2021-12" db="EMBL/GenBank/DDBJ databases">
        <title>Enterovibrio ZSDZ35 sp. nov. and Enterovibrio ZSDZ42 sp. nov., isolated from coastal seawater in Qingdao.</title>
        <authorList>
            <person name="Zhang P."/>
        </authorList>
    </citation>
    <scope>NUCLEOTIDE SEQUENCE</scope>
    <source>
        <strain evidence="10">ZSDZ42</strain>
    </source>
</reference>
<dbReference type="PROSITE" id="PS50929">
    <property type="entry name" value="ABC_TM1F"/>
    <property type="match status" value="1"/>
</dbReference>
<dbReference type="InterPro" id="IPR036640">
    <property type="entry name" value="ABC1_TM_sf"/>
</dbReference>
<feature type="domain" description="ABC transmembrane type-1" evidence="9">
    <location>
        <begin position="60"/>
        <end position="294"/>
    </location>
</feature>
<protein>
    <submittedName>
        <fullName evidence="10">ABC transporter ATP-binding protein/permease</fullName>
    </submittedName>
</protein>
<name>A0ABT5QXQ6_9GAMM</name>
<evidence type="ECO:0000313" key="11">
    <source>
        <dbReference type="Proteomes" id="UP001149400"/>
    </source>
</evidence>
<dbReference type="InterPro" id="IPR003439">
    <property type="entry name" value="ABC_transporter-like_ATP-bd"/>
</dbReference>
<dbReference type="PANTHER" id="PTHR24221:SF654">
    <property type="entry name" value="ATP-BINDING CASSETTE SUB-FAMILY B MEMBER 6"/>
    <property type="match status" value="1"/>
</dbReference>
<feature type="transmembrane region" description="Helical" evidence="7">
    <location>
        <begin position="152"/>
        <end position="173"/>
    </location>
</feature>
<accession>A0ABT5QXQ6</accession>
<feature type="transmembrane region" description="Helical" evidence="7">
    <location>
        <begin position="76"/>
        <end position="107"/>
    </location>
</feature>
<keyword evidence="11" id="KW-1185">Reference proteome</keyword>
<dbReference type="SUPFAM" id="SSF52540">
    <property type="entry name" value="P-loop containing nucleoside triphosphate hydrolases"/>
    <property type="match status" value="1"/>
</dbReference>